<name>A0ABW6WKN0_9ACTN</name>
<dbReference type="EMBL" id="JBIAZU010000004">
    <property type="protein sequence ID" value="MFF5292667.1"/>
    <property type="molecule type" value="Genomic_DNA"/>
</dbReference>
<sequence length="239" mass="24100">MKLRISRPAVVIGIALGVVVVLGLVAILIGSLARPSASRSVSGPVDGVRDATFELLGGATSVRLWAGSIGDDLYRISAPSDAGIRPEVDRDGGNVRLRLVPAGDGGSGRVDVVVNAQVGWALRMTGGARELRVDMTDGSASEIRFAGGASLIDVALARPSAVLPLVMTGGVDQFRVRLAAGTPVRVTAASGAGSVTIDGQTHQGVAGGQVFTANGWRDGGPGVDVRAEAGAGVVFVTEA</sequence>
<reference evidence="2 3" key="1">
    <citation type="submission" date="2024-10" db="EMBL/GenBank/DDBJ databases">
        <title>The Natural Products Discovery Center: Release of the First 8490 Sequenced Strains for Exploring Actinobacteria Biosynthetic Diversity.</title>
        <authorList>
            <person name="Kalkreuter E."/>
            <person name="Kautsar S.A."/>
            <person name="Yang D."/>
            <person name="Bader C.D."/>
            <person name="Teijaro C.N."/>
            <person name="Fluegel L."/>
            <person name="Davis C.M."/>
            <person name="Simpson J.R."/>
            <person name="Lauterbach L."/>
            <person name="Steele A.D."/>
            <person name="Gui C."/>
            <person name="Meng S."/>
            <person name="Li G."/>
            <person name="Viehrig K."/>
            <person name="Ye F."/>
            <person name="Su P."/>
            <person name="Kiefer A.F."/>
            <person name="Nichols A."/>
            <person name="Cepeda A.J."/>
            <person name="Yan W."/>
            <person name="Fan B."/>
            <person name="Jiang Y."/>
            <person name="Adhikari A."/>
            <person name="Zheng C.-J."/>
            <person name="Schuster L."/>
            <person name="Cowan T.M."/>
            <person name="Smanski M.J."/>
            <person name="Chevrette M.G."/>
            <person name="De Carvalho L.P.S."/>
            <person name="Shen B."/>
        </authorList>
    </citation>
    <scope>NUCLEOTIDE SEQUENCE [LARGE SCALE GENOMIC DNA]</scope>
    <source>
        <strain evidence="2 3">NPDC000087</strain>
    </source>
</reference>
<keyword evidence="1" id="KW-0472">Membrane</keyword>
<keyword evidence="3" id="KW-1185">Reference proteome</keyword>
<evidence type="ECO:0008006" key="4">
    <source>
        <dbReference type="Google" id="ProtNLM"/>
    </source>
</evidence>
<proteinExistence type="predicted"/>
<dbReference type="RefSeq" id="WP_020516632.1">
    <property type="nucleotide sequence ID" value="NZ_JBIAZU010000004.1"/>
</dbReference>
<accession>A0ABW6WKN0</accession>
<feature type="transmembrane region" description="Helical" evidence="1">
    <location>
        <begin position="9"/>
        <end position="33"/>
    </location>
</feature>
<evidence type="ECO:0000256" key="1">
    <source>
        <dbReference type="SAM" id="Phobius"/>
    </source>
</evidence>
<organism evidence="2 3">
    <name type="scientific">Paractinoplanes globisporus</name>
    <dbReference type="NCBI Taxonomy" id="113565"/>
    <lineage>
        <taxon>Bacteria</taxon>
        <taxon>Bacillati</taxon>
        <taxon>Actinomycetota</taxon>
        <taxon>Actinomycetes</taxon>
        <taxon>Micromonosporales</taxon>
        <taxon>Micromonosporaceae</taxon>
        <taxon>Paractinoplanes</taxon>
    </lineage>
</organism>
<keyword evidence="1" id="KW-1133">Transmembrane helix</keyword>
<keyword evidence="1" id="KW-0812">Transmembrane</keyword>
<evidence type="ECO:0000313" key="2">
    <source>
        <dbReference type="EMBL" id="MFF5292667.1"/>
    </source>
</evidence>
<protein>
    <recommendedName>
        <fullName evidence="4">Adhesin domain-containing protein</fullName>
    </recommendedName>
</protein>
<evidence type="ECO:0000313" key="3">
    <source>
        <dbReference type="Proteomes" id="UP001602245"/>
    </source>
</evidence>
<dbReference type="Proteomes" id="UP001602245">
    <property type="component" value="Unassembled WGS sequence"/>
</dbReference>
<gene>
    <name evidence="2" type="ORF">ACFY35_24760</name>
</gene>
<comment type="caution">
    <text evidence="2">The sequence shown here is derived from an EMBL/GenBank/DDBJ whole genome shotgun (WGS) entry which is preliminary data.</text>
</comment>